<dbReference type="EMBL" id="JAUNZN010000007">
    <property type="protein sequence ID" value="KAK4819120.1"/>
    <property type="molecule type" value="Genomic_DNA"/>
</dbReference>
<organism evidence="2 3">
    <name type="scientific">Mycteria americana</name>
    <name type="common">Wood stork</name>
    <dbReference type="NCBI Taxonomy" id="33587"/>
    <lineage>
        <taxon>Eukaryota</taxon>
        <taxon>Metazoa</taxon>
        <taxon>Chordata</taxon>
        <taxon>Craniata</taxon>
        <taxon>Vertebrata</taxon>
        <taxon>Euteleostomi</taxon>
        <taxon>Archelosauria</taxon>
        <taxon>Archosauria</taxon>
        <taxon>Dinosauria</taxon>
        <taxon>Saurischia</taxon>
        <taxon>Theropoda</taxon>
        <taxon>Coelurosauria</taxon>
        <taxon>Aves</taxon>
        <taxon>Neognathae</taxon>
        <taxon>Neoaves</taxon>
        <taxon>Aequornithes</taxon>
        <taxon>Ciconiiformes</taxon>
        <taxon>Ciconiidae</taxon>
        <taxon>Mycteria</taxon>
    </lineage>
</organism>
<dbReference type="PANTHER" id="PTHR33332">
    <property type="entry name" value="REVERSE TRANSCRIPTASE DOMAIN-CONTAINING PROTEIN"/>
    <property type="match status" value="1"/>
</dbReference>
<dbReference type="Proteomes" id="UP001333110">
    <property type="component" value="Unassembled WGS sequence"/>
</dbReference>
<feature type="compositionally biased region" description="Low complexity" evidence="1">
    <location>
        <begin position="44"/>
        <end position="62"/>
    </location>
</feature>
<evidence type="ECO:0000313" key="3">
    <source>
        <dbReference type="Proteomes" id="UP001333110"/>
    </source>
</evidence>
<keyword evidence="3" id="KW-1185">Reference proteome</keyword>
<protein>
    <submittedName>
        <fullName evidence="2">Uncharacterized protein</fullName>
    </submittedName>
</protein>
<reference evidence="2 3" key="1">
    <citation type="journal article" date="2023" name="J. Hered.">
        <title>Chromosome-level genome of the wood stork (Mycteria americana) provides insight into avian chromosome evolution.</title>
        <authorList>
            <person name="Flamio R. Jr."/>
            <person name="Ramstad K.M."/>
        </authorList>
    </citation>
    <scope>NUCLEOTIDE SEQUENCE [LARGE SCALE GENOMIC DNA]</scope>
    <source>
        <strain evidence="2">JAX WOST 10</strain>
    </source>
</reference>
<sequence length="304" mass="33588">MLQGTRFGWLSHVERASLGGSWHGVGERDKSLYKLRRLNQRTTVQQGQVQGPAPGSGQSPVSEQTLWDEGIESSPVDKDLGILVGEKLDMTQQCALTAQKANRILGCIQSSMASRSREGILFLYSALTRPAVLRPDLGSSAQERHGAVGAGPEEATKMVRGLEHLCCEDRLRELGLFSLEKRRLRGDLIAAFQYLKGAYKKDGERLFTGACSDRMRGKGFKLKVDRTFFMMRVVRHWNRLPGEAVDAPSLEVFKARLDGALSNLVYQFRLRAAKEALGYKARVASANFVLAADFACIANVQLEG</sequence>
<feature type="region of interest" description="Disordered" evidence="1">
    <location>
        <begin position="43"/>
        <end position="63"/>
    </location>
</feature>
<gene>
    <name evidence="2" type="ORF">QYF61_025587</name>
</gene>
<comment type="caution">
    <text evidence="2">The sequence shown here is derived from an EMBL/GenBank/DDBJ whole genome shotgun (WGS) entry which is preliminary data.</text>
</comment>
<proteinExistence type="predicted"/>
<evidence type="ECO:0000256" key="1">
    <source>
        <dbReference type="SAM" id="MobiDB-lite"/>
    </source>
</evidence>
<evidence type="ECO:0000313" key="2">
    <source>
        <dbReference type="EMBL" id="KAK4819120.1"/>
    </source>
</evidence>
<accession>A0AAN7N483</accession>
<name>A0AAN7N483_MYCAM</name>
<dbReference type="AlphaFoldDB" id="A0AAN7N483"/>